<dbReference type="Proteomes" id="UP000250043">
    <property type="component" value="Unassembled WGS sequence"/>
</dbReference>
<feature type="region of interest" description="Disordered" evidence="1">
    <location>
        <begin position="280"/>
        <end position="315"/>
    </location>
</feature>
<feature type="compositionally biased region" description="Basic residues" evidence="1">
    <location>
        <begin position="650"/>
        <end position="660"/>
    </location>
</feature>
<feature type="compositionally biased region" description="Basic and acidic residues" evidence="1">
    <location>
        <begin position="508"/>
        <end position="527"/>
    </location>
</feature>
<evidence type="ECO:0000256" key="1">
    <source>
        <dbReference type="SAM" id="MobiDB-lite"/>
    </source>
</evidence>
<evidence type="ECO:0000313" key="3">
    <source>
        <dbReference type="Proteomes" id="UP000250043"/>
    </source>
</evidence>
<keyword evidence="3" id="KW-1185">Reference proteome</keyword>
<feature type="region of interest" description="Disordered" evidence="1">
    <location>
        <begin position="195"/>
        <end position="254"/>
    </location>
</feature>
<sequence>MSHMIAIRVLRHELRGFGSDTPIECWDSWATRWLQLKSSVRSDEVRDIFERLSRHAVATFSAHVRTAWLECEWIEDLVPGFMTAITSLPKADFVSSVEFSQAVNSIVDSIHAANLGVHSTLSAQDEGDLDQQDTENVDGCDWLFEADDKSGAADEDSCADSSERNGRDEYLLDVDGALKHLDLYMELTQVDWSTPVESHDVGDDGWAEIGGVQDTDSEEADIRPSKRRRRGLPRVDSEESIGAVSDTGSKERDAEINDVAVEAEVAGSLMSVAGRPKALAATTTSIGKRRREASLVHARDNRGKRVTPGDDVPAGGAEPCHGVAREPEAAVYLPDTRIVANPMWCDVVYQVYPVGPCDYCRSTSKTRTSGEKCCLNKNAKKCRKCFRSRKACTWTNQTMVPIRTGQINRYDAPPKGFVPQDVIPFDPATMKIVGNRVPDMTGETMYEGEATGSKRRKIRGGGRASGVRDVRSTQDGDAHDDEESTSGRTSCWAGTSGHAREVEEDEVEVKTEEELREVSPVRDEGPAHQDVPSSPLRLPPRLRSHRPATKVIRFSRIPADIRAGLEDLPLGDHERLPPLDADQMRIITTAREEEEMLLTRMAVLRDMHLSNQALQMRVAGVRWGFEDIDHDPSMSGEEQEEEQEEEMRPTRGRGRRRTGKVQKVQLANMNGAKGRNGRRRVAGQERGKRKERAMESG</sequence>
<reference evidence="2 3" key="1">
    <citation type="submission" date="2016-07" db="EMBL/GenBank/DDBJ databases">
        <title>Draft genome of the white-rot fungus Obba rivulosa 3A-2.</title>
        <authorList>
            <consortium name="DOE Joint Genome Institute"/>
            <person name="Miettinen O."/>
            <person name="Riley R."/>
            <person name="Acob R."/>
            <person name="Barry K."/>
            <person name="Cullen D."/>
            <person name="De Vries R."/>
            <person name="Hainaut M."/>
            <person name="Hatakka A."/>
            <person name="Henrissat B."/>
            <person name="Hilden K."/>
            <person name="Kuo R."/>
            <person name="Labutti K."/>
            <person name="Lipzen A."/>
            <person name="Makela M.R."/>
            <person name="Sandor L."/>
            <person name="Spatafora J.W."/>
            <person name="Grigoriev I.V."/>
            <person name="Hibbett D.S."/>
        </authorList>
    </citation>
    <scope>NUCLEOTIDE SEQUENCE [LARGE SCALE GENOMIC DNA]</scope>
    <source>
        <strain evidence="2 3">3A-2</strain>
    </source>
</reference>
<dbReference type="AlphaFoldDB" id="A0A8E2DEG6"/>
<dbReference type="EMBL" id="KV722773">
    <property type="protein sequence ID" value="OCH83891.1"/>
    <property type="molecule type" value="Genomic_DNA"/>
</dbReference>
<evidence type="ECO:0000313" key="2">
    <source>
        <dbReference type="EMBL" id="OCH83891.1"/>
    </source>
</evidence>
<feature type="region of interest" description="Disordered" evidence="1">
    <location>
        <begin position="446"/>
        <end position="544"/>
    </location>
</feature>
<proteinExistence type="predicted"/>
<accession>A0A8E2DEG6</accession>
<feature type="compositionally biased region" description="Basic and acidic residues" evidence="1">
    <location>
        <begin position="466"/>
        <end position="477"/>
    </location>
</feature>
<feature type="compositionally biased region" description="Basic and acidic residues" evidence="1">
    <location>
        <begin position="292"/>
        <end position="303"/>
    </location>
</feature>
<feature type="compositionally biased region" description="Basic and acidic residues" evidence="1">
    <location>
        <begin position="682"/>
        <end position="697"/>
    </location>
</feature>
<gene>
    <name evidence="2" type="ORF">OBBRIDRAFT_840121</name>
</gene>
<feature type="region of interest" description="Disordered" evidence="1">
    <location>
        <begin position="628"/>
        <end position="697"/>
    </location>
</feature>
<protein>
    <submittedName>
        <fullName evidence="2">Uncharacterized protein</fullName>
    </submittedName>
</protein>
<organism evidence="2 3">
    <name type="scientific">Obba rivulosa</name>
    <dbReference type="NCBI Taxonomy" id="1052685"/>
    <lineage>
        <taxon>Eukaryota</taxon>
        <taxon>Fungi</taxon>
        <taxon>Dikarya</taxon>
        <taxon>Basidiomycota</taxon>
        <taxon>Agaricomycotina</taxon>
        <taxon>Agaricomycetes</taxon>
        <taxon>Polyporales</taxon>
        <taxon>Gelatoporiaceae</taxon>
        <taxon>Obba</taxon>
    </lineage>
</organism>
<name>A0A8E2DEG6_9APHY</name>